<keyword evidence="3" id="KW-0238">DNA-binding</keyword>
<dbReference type="SUPFAM" id="SSF52540">
    <property type="entry name" value="P-loop containing nucleoside triphosphate hydrolases"/>
    <property type="match status" value="1"/>
</dbReference>
<gene>
    <name evidence="5" type="ORF">HHL24_00120</name>
</gene>
<evidence type="ECO:0000259" key="4">
    <source>
        <dbReference type="SMART" id="SM00534"/>
    </source>
</evidence>
<proteinExistence type="predicted"/>
<dbReference type="GO" id="GO:0006298">
    <property type="term" value="P:mismatch repair"/>
    <property type="evidence" value="ECO:0007669"/>
    <property type="project" value="InterPro"/>
</dbReference>
<organism evidence="5 6">
    <name type="scientific">Paraburkholderia polaris</name>
    <dbReference type="NCBI Taxonomy" id="2728848"/>
    <lineage>
        <taxon>Bacteria</taxon>
        <taxon>Pseudomonadati</taxon>
        <taxon>Pseudomonadota</taxon>
        <taxon>Betaproteobacteria</taxon>
        <taxon>Burkholderiales</taxon>
        <taxon>Burkholderiaceae</taxon>
        <taxon>Paraburkholderia</taxon>
    </lineage>
</organism>
<dbReference type="GO" id="GO:0005524">
    <property type="term" value="F:ATP binding"/>
    <property type="evidence" value="ECO:0007669"/>
    <property type="project" value="UniProtKB-KW"/>
</dbReference>
<keyword evidence="6" id="KW-1185">Reference proteome</keyword>
<dbReference type="GO" id="GO:0140664">
    <property type="term" value="F:ATP-dependent DNA damage sensor activity"/>
    <property type="evidence" value="ECO:0007669"/>
    <property type="project" value="InterPro"/>
</dbReference>
<dbReference type="InterPro" id="IPR000432">
    <property type="entry name" value="DNA_mismatch_repair_MutS_C"/>
</dbReference>
<dbReference type="GO" id="GO:0005829">
    <property type="term" value="C:cytosol"/>
    <property type="evidence" value="ECO:0007669"/>
    <property type="project" value="TreeGrafter"/>
</dbReference>
<dbReference type="PANTHER" id="PTHR11361:SF34">
    <property type="entry name" value="DNA MISMATCH REPAIR PROTEIN MSH1, MITOCHONDRIAL"/>
    <property type="match status" value="1"/>
</dbReference>
<dbReference type="Pfam" id="PF00488">
    <property type="entry name" value="MutS_V"/>
    <property type="match status" value="1"/>
</dbReference>
<evidence type="ECO:0000256" key="2">
    <source>
        <dbReference type="ARBA" id="ARBA00022840"/>
    </source>
</evidence>
<dbReference type="SMART" id="SM00534">
    <property type="entry name" value="MUTSac"/>
    <property type="match status" value="1"/>
</dbReference>
<protein>
    <submittedName>
        <fullName evidence="5">DNA mismatch repair protein MutS</fullName>
    </submittedName>
</protein>
<dbReference type="InterPro" id="IPR045076">
    <property type="entry name" value="MutS"/>
</dbReference>
<comment type="caution">
    <text evidence="5">The sequence shown here is derived from an EMBL/GenBank/DDBJ whole genome shotgun (WGS) entry which is preliminary data.</text>
</comment>
<dbReference type="Gene3D" id="3.40.50.300">
    <property type="entry name" value="P-loop containing nucleotide triphosphate hydrolases"/>
    <property type="match status" value="1"/>
</dbReference>
<keyword evidence="2" id="KW-0067">ATP-binding</keyword>
<dbReference type="GO" id="GO:0030983">
    <property type="term" value="F:mismatched DNA binding"/>
    <property type="evidence" value="ECO:0007669"/>
    <property type="project" value="InterPro"/>
</dbReference>
<keyword evidence="1" id="KW-0547">Nucleotide-binding</keyword>
<evidence type="ECO:0000256" key="1">
    <source>
        <dbReference type="ARBA" id="ARBA00022741"/>
    </source>
</evidence>
<evidence type="ECO:0000313" key="5">
    <source>
        <dbReference type="EMBL" id="NML96372.1"/>
    </source>
</evidence>
<sequence>MKAYLLYRDRDFNMHREAEWNEAALVQDLELNTLYQAMAQGDAFLYDVIKRIVLVSSVIPDEITYRQSILNDCILHEATVRQLYAIAIEAIETERKSYYSFFSSSASSVLYGAREMIQQFVAVLKTLRTVADSQAGQFRSEGFAQFFSMIERELTDEYFVTIRHCLKELKFGGGVLISAGLGTGNKGISYVLRKLHEKDPNFLKRLLAKRSPSLTFRIADRDENGARALAELEARGINLVANALAQSADHILSFFTMLRTELAFYLGCVNLHNELTRRGLVMCIPVPRERVERQHAIEGLYDASLALRSGRAPVGNDMHGDGKELVVITGANQGGKSTFLRAVGLAQIMMQCGMFVTAASFSANVCDGILTHYKREEDASMKSGKLDEELKRMSEIIEHIKEHSLLLCNESFAATNEREGSEIAQQIIVALLQKRVKIVFVTHLYALAHGLHERKTQGMMFLRAERRADGERTFRLTEAEPLQTSYGEDLYARIFPYVNRPAVSLLH</sequence>
<dbReference type="RefSeq" id="WP_169483362.1">
    <property type="nucleotide sequence ID" value="NZ_JABBGJ010000001.1"/>
</dbReference>
<evidence type="ECO:0000256" key="3">
    <source>
        <dbReference type="ARBA" id="ARBA00023125"/>
    </source>
</evidence>
<dbReference type="PANTHER" id="PTHR11361">
    <property type="entry name" value="DNA MISMATCH REPAIR PROTEIN MUTS FAMILY MEMBER"/>
    <property type="match status" value="1"/>
</dbReference>
<dbReference type="InterPro" id="IPR027417">
    <property type="entry name" value="P-loop_NTPase"/>
</dbReference>
<reference evidence="5 6" key="1">
    <citation type="submission" date="2020-04" db="EMBL/GenBank/DDBJ databases">
        <title>Paraburkholderia sp. RP-4-7 isolated from soil.</title>
        <authorList>
            <person name="Dahal R.H."/>
        </authorList>
    </citation>
    <scope>NUCLEOTIDE SEQUENCE [LARGE SCALE GENOMIC DNA]</scope>
    <source>
        <strain evidence="5 6">RP-4-7</strain>
    </source>
</reference>
<dbReference type="EMBL" id="JABBGJ010000001">
    <property type="protein sequence ID" value="NML96372.1"/>
    <property type="molecule type" value="Genomic_DNA"/>
</dbReference>
<feature type="domain" description="DNA mismatch repair proteins mutS family" evidence="4">
    <location>
        <begin position="323"/>
        <end position="507"/>
    </location>
</feature>
<evidence type="ECO:0000313" key="6">
    <source>
        <dbReference type="Proteomes" id="UP000544134"/>
    </source>
</evidence>
<dbReference type="AlphaFoldDB" id="A0A848I557"/>
<name>A0A848I557_9BURK</name>
<accession>A0A848I557</accession>
<dbReference type="Proteomes" id="UP000544134">
    <property type="component" value="Unassembled WGS sequence"/>
</dbReference>